<dbReference type="InterPro" id="IPR000713">
    <property type="entry name" value="Mur_ligase_N"/>
</dbReference>
<keyword evidence="3 10" id="KW-0132">Cell division</keyword>
<protein>
    <recommendedName>
        <fullName evidence="10 11">UDP-N-acetylmuramoyl-tripeptide--D-alanyl-D-alanine ligase</fullName>
        <ecNumber evidence="10 11">6.3.2.10</ecNumber>
    </recommendedName>
    <alternativeName>
        <fullName evidence="10">D-alanyl-D-alanine-adding enzyme</fullName>
    </alternativeName>
</protein>
<reference evidence="15 16" key="1">
    <citation type="submission" date="2007-01" db="EMBL/GenBank/DDBJ databases">
        <title>Complete sequence of Psychromonas ingrahamii 37.</title>
        <authorList>
            <consortium name="US DOE Joint Genome Institute"/>
            <person name="Copeland A."/>
            <person name="Lucas S."/>
            <person name="Lapidus A."/>
            <person name="Barry K."/>
            <person name="Detter J.C."/>
            <person name="Glavina del Rio T."/>
            <person name="Hammon N."/>
            <person name="Israni S."/>
            <person name="Dalin E."/>
            <person name="Tice H."/>
            <person name="Pitluck S."/>
            <person name="Thompson L.S."/>
            <person name="Brettin T."/>
            <person name="Bruce D."/>
            <person name="Han C."/>
            <person name="Tapia R."/>
            <person name="Schmutz J."/>
            <person name="Larimer F."/>
            <person name="Land M."/>
            <person name="Hauser L."/>
            <person name="Kyrpides N."/>
            <person name="Ivanova N."/>
            <person name="Staley J."/>
            <person name="Richardson P."/>
        </authorList>
    </citation>
    <scope>NUCLEOTIDE SEQUENCE [LARGE SCALE GENOMIC DNA]</scope>
    <source>
        <strain evidence="15 16">37</strain>
    </source>
</reference>
<proteinExistence type="inferred from homology"/>
<keyword evidence="16" id="KW-1185">Reference proteome</keyword>
<evidence type="ECO:0000259" key="14">
    <source>
        <dbReference type="Pfam" id="PF08245"/>
    </source>
</evidence>
<sequence>MTFTTIKKEEGINMISLTLAEIAKATAGQIINCEHPEAVFNNISTDTRQIKSGDLFIALRGERYDAHQFLEKAVQQGAGALLIDQKKRSDLPCVLVQDTRIALGLLASYVRQQIGRLKCAAITGSNGKTTTKELLSAILCCHTGNNENVLATAGNFNNDIGLPLTLLRLTEKTRYAVVELGANHLGEIAYTAQLTKPDVALINNVMPAHLEGFGSLQGVAQAKGEIWSSLGDTGIAVVNLDSDFASEYLTQLKKLNRQVFTFSKESEKAHVSASNIIFSSLGKASFRLNVMLNRDPQAISIQLNLAGLHNVSNALAAATMALALGCNLKDIQAGLGLVQQVEGRVDSRELNKLVTLIDDTYNANPASVKVAIDLLQQYASSHLLVLGDMAELGDFSEHEHFLIGEYAAQKGIQTLITFGKLTFKTYQAFKQAGQGEALHFADKKQLNAYLENRLLEQKNKLTILVKGSRGSKMEEVVNFIKQAANKFSA</sequence>
<dbReference type="Proteomes" id="UP000000639">
    <property type="component" value="Chromosome"/>
</dbReference>
<accession>A1SU15</accession>
<dbReference type="InterPro" id="IPR004101">
    <property type="entry name" value="Mur_ligase_C"/>
</dbReference>
<dbReference type="GO" id="GO:0047480">
    <property type="term" value="F:UDP-N-acetylmuramoyl-tripeptide-D-alanyl-D-alanine ligase activity"/>
    <property type="evidence" value="ECO:0007669"/>
    <property type="project" value="UniProtKB-UniRule"/>
</dbReference>
<dbReference type="InterPro" id="IPR036615">
    <property type="entry name" value="Mur_ligase_C_dom_sf"/>
</dbReference>
<name>A1SU15_PSYIN</name>
<dbReference type="InterPro" id="IPR013221">
    <property type="entry name" value="Mur_ligase_cen"/>
</dbReference>
<evidence type="ECO:0000256" key="11">
    <source>
        <dbReference type="RuleBase" id="RU004136"/>
    </source>
</evidence>
<feature type="domain" description="Mur ligase central" evidence="14">
    <location>
        <begin position="122"/>
        <end position="320"/>
    </location>
</feature>
<dbReference type="RefSeq" id="WP_011769543.1">
    <property type="nucleotide sequence ID" value="NC_008709.1"/>
</dbReference>
<dbReference type="STRING" id="357804.Ping_1143"/>
<keyword evidence="9 10" id="KW-0961">Cell wall biogenesis/degradation</keyword>
<evidence type="ECO:0000256" key="9">
    <source>
        <dbReference type="ARBA" id="ARBA00023316"/>
    </source>
</evidence>
<dbReference type="KEGG" id="pin:Ping_1143"/>
<dbReference type="SUPFAM" id="SSF53244">
    <property type="entry name" value="MurD-like peptide ligases, peptide-binding domain"/>
    <property type="match status" value="1"/>
</dbReference>
<comment type="subcellular location">
    <subcellularLocation>
        <location evidence="10 11">Cytoplasm</location>
    </subcellularLocation>
</comment>
<comment type="pathway">
    <text evidence="10 11">Cell wall biogenesis; peptidoglycan biosynthesis.</text>
</comment>
<evidence type="ECO:0000256" key="8">
    <source>
        <dbReference type="ARBA" id="ARBA00023306"/>
    </source>
</evidence>
<keyword evidence="1 10" id="KW-0963">Cytoplasm</keyword>
<evidence type="ECO:0000256" key="4">
    <source>
        <dbReference type="ARBA" id="ARBA00022741"/>
    </source>
</evidence>
<evidence type="ECO:0000256" key="7">
    <source>
        <dbReference type="ARBA" id="ARBA00022984"/>
    </source>
</evidence>
<organism evidence="15 16">
    <name type="scientific">Psychromonas ingrahamii (strain DSM 17664 / CCUG 51855 / 37)</name>
    <dbReference type="NCBI Taxonomy" id="357804"/>
    <lineage>
        <taxon>Bacteria</taxon>
        <taxon>Pseudomonadati</taxon>
        <taxon>Pseudomonadota</taxon>
        <taxon>Gammaproteobacteria</taxon>
        <taxon>Alteromonadales</taxon>
        <taxon>Psychromonadaceae</taxon>
        <taxon>Psychromonas</taxon>
    </lineage>
</organism>
<dbReference type="InterPro" id="IPR036565">
    <property type="entry name" value="Mur-like_cat_sf"/>
</dbReference>
<evidence type="ECO:0000256" key="2">
    <source>
        <dbReference type="ARBA" id="ARBA00022598"/>
    </source>
</evidence>
<keyword evidence="5 10" id="KW-0067">ATP-binding</keyword>
<dbReference type="HOGENOM" id="CLU_031507_4_0_6"/>
<dbReference type="InterPro" id="IPR005863">
    <property type="entry name" value="UDP-N-AcMur_synth"/>
</dbReference>
<dbReference type="NCBIfam" id="TIGR01143">
    <property type="entry name" value="murF"/>
    <property type="match status" value="1"/>
</dbReference>
<evidence type="ECO:0000256" key="1">
    <source>
        <dbReference type="ARBA" id="ARBA00022490"/>
    </source>
</evidence>
<comment type="similarity">
    <text evidence="10">Belongs to the MurCDEF family. MurF subfamily.</text>
</comment>
<dbReference type="EMBL" id="CP000510">
    <property type="protein sequence ID" value="ABM02980.1"/>
    <property type="molecule type" value="Genomic_DNA"/>
</dbReference>
<feature type="binding site" evidence="10">
    <location>
        <begin position="124"/>
        <end position="130"/>
    </location>
    <ligand>
        <name>ATP</name>
        <dbReference type="ChEBI" id="CHEBI:30616"/>
    </ligand>
</feature>
<evidence type="ECO:0000259" key="12">
    <source>
        <dbReference type="Pfam" id="PF01225"/>
    </source>
</evidence>
<evidence type="ECO:0000256" key="5">
    <source>
        <dbReference type="ARBA" id="ARBA00022840"/>
    </source>
</evidence>
<feature type="domain" description="Mur ligase C-terminal" evidence="13">
    <location>
        <begin position="344"/>
        <end position="469"/>
    </location>
</feature>
<comment type="function">
    <text evidence="10 11">Involved in cell wall formation. Catalyzes the final step in the synthesis of UDP-N-acetylmuramoyl-pentapeptide, the precursor of murein.</text>
</comment>
<dbReference type="GO" id="GO:0008766">
    <property type="term" value="F:UDP-N-acetylmuramoylalanyl-D-glutamyl-2,6-diaminopimelate-D-alanyl-D-alanine ligase activity"/>
    <property type="evidence" value="ECO:0007669"/>
    <property type="project" value="RHEA"/>
</dbReference>
<evidence type="ECO:0000256" key="10">
    <source>
        <dbReference type="HAMAP-Rule" id="MF_02019"/>
    </source>
</evidence>
<dbReference type="GO" id="GO:0005524">
    <property type="term" value="F:ATP binding"/>
    <property type="evidence" value="ECO:0007669"/>
    <property type="project" value="UniProtKB-UniRule"/>
</dbReference>
<evidence type="ECO:0000313" key="16">
    <source>
        <dbReference type="Proteomes" id="UP000000639"/>
    </source>
</evidence>
<gene>
    <name evidence="10" type="primary">murF</name>
    <name evidence="15" type="ordered locus">Ping_1143</name>
</gene>
<dbReference type="UniPathway" id="UPA00219"/>
<dbReference type="InterPro" id="IPR051046">
    <property type="entry name" value="MurCDEF_CellWall_CoF430Synth"/>
</dbReference>
<dbReference type="SUPFAM" id="SSF53623">
    <property type="entry name" value="MurD-like peptide ligases, catalytic domain"/>
    <property type="match status" value="1"/>
</dbReference>
<keyword evidence="6 10" id="KW-0133">Cell shape</keyword>
<dbReference type="EC" id="6.3.2.10" evidence="10 11"/>
<dbReference type="AlphaFoldDB" id="A1SU15"/>
<feature type="domain" description="Mur ligase N-terminal catalytic" evidence="12">
    <location>
        <begin position="41"/>
        <end position="87"/>
    </location>
</feature>
<dbReference type="GO" id="GO:0008360">
    <property type="term" value="P:regulation of cell shape"/>
    <property type="evidence" value="ECO:0007669"/>
    <property type="project" value="UniProtKB-KW"/>
</dbReference>
<evidence type="ECO:0000256" key="6">
    <source>
        <dbReference type="ARBA" id="ARBA00022960"/>
    </source>
</evidence>
<dbReference type="eggNOG" id="COG0770">
    <property type="taxonomic scope" value="Bacteria"/>
</dbReference>
<dbReference type="SUPFAM" id="SSF63418">
    <property type="entry name" value="MurE/MurF N-terminal domain"/>
    <property type="match status" value="1"/>
</dbReference>
<dbReference type="PANTHER" id="PTHR43024:SF1">
    <property type="entry name" value="UDP-N-ACETYLMURAMOYL-TRIPEPTIDE--D-ALANYL-D-ALANINE LIGASE"/>
    <property type="match status" value="1"/>
</dbReference>
<dbReference type="HAMAP" id="MF_02019">
    <property type="entry name" value="MurF"/>
    <property type="match status" value="1"/>
</dbReference>
<dbReference type="GO" id="GO:0009252">
    <property type="term" value="P:peptidoglycan biosynthetic process"/>
    <property type="evidence" value="ECO:0007669"/>
    <property type="project" value="UniProtKB-UniRule"/>
</dbReference>
<dbReference type="Pfam" id="PF01225">
    <property type="entry name" value="Mur_ligase"/>
    <property type="match status" value="1"/>
</dbReference>
<keyword evidence="8 10" id="KW-0131">Cell cycle</keyword>
<evidence type="ECO:0000256" key="3">
    <source>
        <dbReference type="ARBA" id="ARBA00022618"/>
    </source>
</evidence>
<dbReference type="Pfam" id="PF02875">
    <property type="entry name" value="Mur_ligase_C"/>
    <property type="match status" value="1"/>
</dbReference>
<dbReference type="Gene3D" id="3.40.1390.10">
    <property type="entry name" value="MurE/MurF, N-terminal domain"/>
    <property type="match status" value="1"/>
</dbReference>
<dbReference type="GO" id="GO:0071555">
    <property type="term" value="P:cell wall organization"/>
    <property type="evidence" value="ECO:0007669"/>
    <property type="project" value="UniProtKB-KW"/>
</dbReference>
<dbReference type="GO" id="GO:0005737">
    <property type="term" value="C:cytoplasm"/>
    <property type="evidence" value="ECO:0007669"/>
    <property type="project" value="UniProtKB-SubCell"/>
</dbReference>
<dbReference type="Pfam" id="PF08245">
    <property type="entry name" value="Mur_ligase_M"/>
    <property type="match status" value="1"/>
</dbReference>
<evidence type="ECO:0000259" key="13">
    <source>
        <dbReference type="Pfam" id="PF02875"/>
    </source>
</evidence>
<keyword evidence="7 10" id="KW-0573">Peptidoglycan synthesis</keyword>
<dbReference type="Gene3D" id="3.90.190.20">
    <property type="entry name" value="Mur ligase, C-terminal domain"/>
    <property type="match status" value="1"/>
</dbReference>
<comment type="catalytic activity">
    <reaction evidence="10 11">
        <text>D-alanyl-D-alanine + UDP-N-acetyl-alpha-D-muramoyl-L-alanyl-gamma-D-glutamyl-meso-2,6-diaminopimelate + ATP = UDP-N-acetyl-alpha-D-muramoyl-L-alanyl-gamma-D-glutamyl-meso-2,6-diaminopimeloyl-D-alanyl-D-alanine + ADP + phosphate + H(+)</text>
        <dbReference type="Rhea" id="RHEA:28374"/>
        <dbReference type="ChEBI" id="CHEBI:15378"/>
        <dbReference type="ChEBI" id="CHEBI:30616"/>
        <dbReference type="ChEBI" id="CHEBI:43474"/>
        <dbReference type="ChEBI" id="CHEBI:57822"/>
        <dbReference type="ChEBI" id="CHEBI:61386"/>
        <dbReference type="ChEBI" id="CHEBI:83905"/>
        <dbReference type="ChEBI" id="CHEBI:456216"/>
        <dbReference type="EC" id="6.3.2.10"/>
    </reaction>
</comment>
<dbReference type="GO" id="GO:0051301">
    <property type="term" value="P:cell division"/>
    <property type="evidence" value="ECO:0007669"/>
    <property type="project" value="UniProtKB-KW"/>
</dbReference>
<evidence type="ECO:0000313" key="15">
    <source>
        <dbReference type="EMBL" id="ABM02980.1"/>
    </source>
</evidence>
<dbReference type="Gene3D" id="3.40.1190.10">
    <property type="entry name" value="Mur-like, catalytic domain"/>
    <property type="match status" value="1"/>
</dbReference>
<dbReference type="PANTHER" id="PTHR43024">
    <property type="entry name" value="UDP-N-ACETYLMURAMOYL-TRIPEPTIDE--D-ALANYL-D-ALANINE LIGASE"/>
    <property type="match status" value="1"/>
</dbReference>
<keyword evidence="4 10" id="KW-0547">Nucleotide-binding</keyword>
<keyword evidence="2 10" id="KW-0436">Ligase</keyword>
<dbReference type="InterPro" id="IPR035911">
    <property type="entry name" value="MurE/MurF_N"/>
</dbReference>